<evidence type="ECO:0000313" key="3">
    <source>
        <dbReference type="EMBL" id="QOR61015.1"/>
    </source>
</evidence>
<sequence length="458" mass="51195">MSLKLYGGMFLLLLLAGCGGGSESMGEEIYPPLTITFTEQSSVNVENPDRGFYDADYALELNVSYNRFAAAYSEGYRLVYAPLNLEEYNETVTLPASLTDTVAQNLHDANNSGVKLILRLKYRSSLNGNDPSKEIILAHMEQLKPLFQSYSSVISVVQAGTIGAWGEWHSFTGDFAEDNPDYRTNRRAIIEKLTEIFPDKYIQIRTPMHKELLFGSSVVYGDENDTGKITPEIAYSSDIRAKTGHHNDCFLSNETDMGTYTSDNTAFWKQYVQNDSKYAPLGGETCGIGVGEDAALSDCSNAVAALKSMHYAYLNSAYHPDVLQKWKDQGCYQTINENLGYRLVAGSLTITQSPKELALSLNIENKGYAAPYVAADVAFILKNSSYSYRFEQSVDIRTFYASEENTIQSTLSLENMEKGTYCLYLQIGRDHNAIRLSNTEIWDEESRSNRLYCTVTVE</sequence>
<organism evidence="3 4">
    <name type="scientific">Sulfurovum indicum</name>
    <dbReference type="NCBI Taxonomy" id="2779528"/>
    <lineage>
        <taxon>Bacteria</taxon>
        <taxon>Pseudomonadati</taxon>
        <taxon>Campylobacterota</taxon>
        <taxon>Epsilonproteobacteria</taxon>
        <taxon>Campylobacterales</taxon>
        <taxon>Sulfurovaceae</taxon>
        <taxon>Sulfurovum</taxon>
    </lineage>
</organism>
<evidence type="ECO:0000259" key="2">
    <source>
        <dbReference type="Pfam" id="PF16173"/>
    </source>
</evidence>
<accession>A0A7M1S0H9</accession>
<dbReference type="RefSeq" id="WP_197547686.1">
    <property type="nucleotide sequence ID" value="NZ_CP063164.1"/>
</dbReference>
<dbReference type="Proteomes" id="UP000595074">
    <property type="component" value="Chromosome"/>
</dbReference>
<dbReference type="AlphaFoldDB" id="A0A7M1S0H9"/>
<dbReference type="InterPro" id="IPR032267">
    <property type="entry name" value="DUF4832"/>
</dbReference>
<dbReference type="PROSITE" id="PS51257">
    <property type="entry name" value="PROKAR_LIPOPROTEIN"/>
    <property type="match status" value="1"/>
</dbReference>
<feature type="domain" description="DUF4832" evidence="1">
    <location>
        <begin position="242"/>
        <end position="434"/>
    </location>
</feature>
<dbReference type="KEGG" id="sinu:IMZ28_05980"/>
<evidence type="ECO:0000313" key="4">
    <source>
        <dbReference type="Proteomes" id="UP000595074"/>
    </source>
</evidence>
<protein>
    <submittedName>
        <fullName evidence="3">DUF4832 domain-containing protein</fullName>
    </submittedName>
</protein>
<dbReference type="InterPro" id="IPR032379">
    <property type="entry name" value="DUF4874"/>
</dbReference>
<feature type="domain" description="DUF4874" evidence="2">
    <location>
        <begin position="47"/>
        <end position="209"/>
    </location>
</feature>
<dbReference type="Pfam" id="PF16173">
    <property type="entry name" value="DUF4874"/>
    <property type="match status" value="1"/>
</dbReference>
<dbReference type="Pfam" id="PF16116">
    <property type="entry name" value="DUF4832"/>
    <property type="match status" value="1"/>
</dbReference>
<proteinExistence type="predicted"/>
<evidence type="ECO:0000259" key="1">
    <source>
        <dbReference type="Pfam" id="PF16116"/>
    </source>
</evidence>
<reference evidence="3 4" key="1">
    <citation type="submission" date="2020-10" db="EMBL/GenBank/DDBJ databases">
        <title>The genome of sulfurovum sp.</title>
        <authorList>
            <person name="Xie S."/>
            <person name="Shao Z."/>
            <person name="Jiang L."/>
        </authorList>
    </citation>
    <scope>NUCLEOTIDE SEQUENCE [LARGE SCALE GENOMIC DNA]</scope>
    <source>
        <strain evidence="3 4">ST-419</strain>
    </source>
</reference>
<keyword evidence="4" id="KW-1185">Reference proteome</keyword>
<name>A0A7M1S0H9_9BACT</name>
<dbReference type="EMBL" id="CP063164">
    <property type="protein sequence ID" value="QOR61015.1"/>
    <property type="molecule type" value="Genomic_DNA"/>
</dbReference>
<gene>
    <name evidence="3" type="ORF">IMZ28_05980</name>
</gene>